<keyword evidence="6" id="KW-0187">Copper transport</keyword>
<name>A0A319DWC1_9EURO</name>
<evidence type="ECO:0000256" key="4">
    <source>
        <dbReference type="ARBA" id="ARBA00022989"/>
    </source>
</evidence>
<comment type="subcellular location">
    <subcellularLocation>
        <location evidence="1 6">Membrane</location>
        <topology evidence="1 6">Multi-pass membrane protein</topology>
    </subcellularLocation>
</comment>
<keyword evidence="6" id="KW-0406">Ion transport</keyword>
<protein>
    <recommendedName>
        <fullName evidence="6">Copper transport protein</fullName>
    </recommendedName>
</protein>
<dbReference type="Pfam" id="PF04145">
    <property type="entry name" value="Ctr"/>
    <property type="match status" value="1"/>
</dbReference>
<keyword evidence="3 6" id="KW-0812">Transmembrane</keyword>
<organism evidence="8 9">
    <name type="scientific">Aspergillus ellipticus CBS 707.79</name>
    <dbReference type="NCBI Taxonomy" id="1448320"/>
    <lineage>
        <taxon>Eukaryota</taxon>
        <taxon>Fungi</taxon>
        <taxon>Dikarya</taxon>
        <taxon>Ascomycota</taxon>
        <taxon>Pezizomycotina</taxon>
        <taxon>Eurotiomycetes</taxon>
        <taxon>Eurotiomycetidae</taxon>
        <taxon>Eurotiales</taxon>
        <taxon>Aspergillaceae</taxon>
        <taxon>Aspergillus</taxon>
        <taxon>Aspergillus subgen. Circumdati</taxon>
    </lineage>
</organism>
<sequence>MLWNWNTVDTCFISKAWHITSAGMFAGSCIGVICLVICLELLRRIAREYDAFIVHRARLHADVLTVETVSNTRVASSSNNTDNDNDNGGESNSQTSPTTPAPNLTPTLFTHRPTILEQLVRAALYTVQFAVAYFVMLLAMYYNGYIIICIFVGAFIGAFVFSWEVVVDGRGGFGYVILLSLSQVYLPFPCSACASGVCSVRLCTVTDNG</sequence>
<accession>A0A319DWC1</accession>
<evidence type="ECO:0000256" key="7">
    <source>
        <dbReference type="SAM" id="MobiDB-lite"/>
    </source>
</evidence>
<feature type="transmembrane region" description="Helical" evidence="6">
    <location>
        <begin position="145"/>
        <end position="165"/>
    </location>
</feature>
<feature type="transmembrane region" description="Helical" evidence="6">
    <location>
        <begin position="22"/>
        <end position="42"/>
    </location>
</feature>
<feature type="transmembrane region" description="Helical" evidence="6">
    <location>
        <begin position="119"/>
        <end position="139"/>
    </location>
</feature>
<evidence type="ECO:0000256" key="5">
    <source>
        <dbReference type="ARBA" id="ARBA00023136"/>
    </source>
</evidence>
<keyword evidence="6" id="KW-0813">Transport</keyword>
<dbReference type="VEuPathDB" id="FungiDB:BO71DRAFT_329925"/>
<feature type="compositionally biased region" description="Low complexity" evidence="7">
    <location>
        <begin position="76"/>
        <end position="103"/>
    </location>
</feature>
<dbReference type="GO" id="GO:0016020">
    <property type="term" value="C:membrane"/>
    <property type="evidence" value="ECO:0007669"/>
    <property type="project" value="UniProtKB-SubCell"/>
</dbReference>
<gene>
    <name evidence="8" type="ORF">BO71DRAFT_329925</name>
</gene>
<dbReference type="GO" id="GO:0005375">
    <property type="term" value="F:copper ion transmembrane transporter activity"/>
    <property type="evidence" value="ECO:0007669"/>
    <property type="project" value="UniProtKB-UniRule"/>
</dbReference>
<keyword evidence="4 6" id="KW-1133">Transmembrane helix</keyword>
<evidence type="ECO:0000313" key="8">
    <source>
        <dbReference type="EMBL" id="PYH92468.1"/>
    </source>
</evidence>
<dbReference type="EMBL" id="KZ825916">
    <property type="protein sequence ID" value="PYH92468.1"/>
    <property type="molecule type" value="Genomic_DNA"/>
</dbReference>
<proteinExistence type="inferred from homology"/>
<dbReference type="PANTHER" id="PTHR12483">
    <property type="entry name" value="SOLUTE CARRIER FAMILY 31 COPPER TRANSPORTERS"/>
    <property type="match status" value="1"/>
</dbReference>
<dbReference type="OrthoDB" id="161814at2759"/>
<dbReference type="PANTHER" id="PTHR12483:SF73">
    <property type="entry name" value="COPPER TRANSPORT PROTEIN CTR3"/>
    <property type="match status" value="1"/>
</dbReference>
<feature type="region of interest" description="Disordered" evidence="7">
    <location>
        <begin position="74"/>
        <end position="103"/>
    </location>
</feature>
<evidence type="ECO:0000256" key="3">
    <source>
        <dbReference type="ARBA" id="ARBA00022692"/>
    </source>
</evidence>
<reference evidence="8 9" key="1">
    <citation type="submission" date="2018-02" db="EMBL/GenBank/DDBJ databases">
        <title>The genomes of Aspergillus section Nigri reveals drivers in fungal speciation.</title>
        <authorList>
            <consortium name="DOE Joint Genome Institute"/>
            <person name="Vesth T.C."/>
            <person name="Nybo J."/>
            <person name="Theobald S."/>
            <person name="Brandl J."/>
            <person name="Frisvad J.C."/>
            <person name="Nielsen K.F."/>
            <person name="Lyhne E.K."/>
            <person name="Kogle M.E."/>
            <person name="Kuo A."/>
            <person name="Riley R."/>
            <person name="Clum A."/>
            <person name="Nolan M."/>
            <person name="Lipzen A."/>
            <person name="Salamov A."/>
            <person name="Henrissat B."/>
            <person name="Wiebenga A."/>
            <person name="De vries R.P."/>
            <person name="Grigoriev I.V."/>
            <person name="Mortensen U.H."/>
            <person name="Andersen M.R."/>
            <person name="Baker S.E."/>
        </authorList>
    </citation>
    <scope>NUCLEOTIDE SEQUENCE [LARGE SCALE GENOMIC DNA]</scope>
    <source>
        <strain evidence="8 9">CBS 707.79</strain>
    </source>
</reference>
<keyword evidence="6" id="KW-0186">Copper</keyword>
<dbReference type="AlphaFoldDB" id="A0A319DWC1"/>
<dbReference type="Proteomes" id="UP000247810">
    <property type="component" value="Unassembled WGS sequence"/>
</dbReference>
<dbReference type="SUPFAM" id="SSF103473">
    <property type="entry name" value="MFS general substrate transporter"/>
    <property type="match status" value="1"/>
</dbReference>
<keyword evidence="9" id="KW-1185">Reference proteome</keyword>
<dbReference type="STRING" id="1448320.A0A319DWC1"/>
<comment type="similarity">
    <text evidence="2 6">Belongs to the copper transporter (Ctr) (TC 1.A.56) family. SLC31A subfamily.</text>
</comment>
<evidence type="ECO:0000256" key="6">
    <source>
        <dbReference type="RuleBase" id="RU367022"/>
    </source>
</evidence>
<dbReference type="InterPro" id="IPR007274">
    <property type="entry name" value="Cop_transporter"/>
</dbReference>
<dbReference type="InterPro" id="IPR036259">
    <property type="entry name" value="MFS_trans_sf"/>
</dbReference>
<evidence type="ECO:0000313" key="9">
    <source>
        <dbReference type="Proteomes" id="UP000247810"/>
    </source>
</evidence>
<keyword evidence="5 6" id="KW-0472">Membrane</keyword>
<evidence type="ECO:0000256" key="1">
    <source>
        <dbReference type="ARBA" id="ARBA00004141"/>
    </source>
</evidence>
<evidence type="ECO:0000256" key="2">
    <source>
        <dbReference type="ARBA" id="ARBA00006921"/>
    </source>
</evidence>